<sequence>KYPFISPSIAKSYPFHLDTCFRAEWQLLKGLNPWLESRNLGSKMRLRTTSMAF</sequence>
<dbReference type="AlphaFoldDB" id="A0A1B7MHY8"/>
<dbReference type="Proteomes" id="UP000092154">
    <property type="component" value="Unassembled WGS sequence"/>
</dbReference>
<proteinExistence type="predicted"/>
<evidence type="ECO:0000313" key="2">
    <source>
        <dbReference type="Proteomes" id="UP000092154"/>
    </source>
</evidence>
<organism evidence="1 2">
    <name type="scientific">Rhizopogon vinicolor AM-OR11-026</name>
    <dbReference type="NCBI Taxonomy" id="1314800"/>
    <lineage>
        <taxon>Eukaryota</taxon>
        <taxon>Fungi</taxon>
        <taxon>Dikarya</taxon>
        <taxon>Basidiomycota</taxon>
        <taxon>Agaricomycotina</taxon>
        <taxon>Agaricomycetes</taxon>
        <taxon>Agaricomycetidae</taxon>
        <taxon>Boletales</taxon>
        <taxon>Suillineae</taxon>
        <taxon>Rhizopogonaceae</taxon>
        <taxon>Rhizopogon</taxon>
    </lineage>
</organism>
<name>A0A1B7MHY8_9AGAM</name>
<protein>
    <submittedName>
        <fullName evidence="1">Uncharacterized protein</fullName>
    </submittedName>
</protein>
<accession>A0A1B7MHY8</accession>
<feature type="non-terminal residue" evidence="1">
    <location>
        <position position="1"/>
    </location>
</feature>
<gene>
    <name evidence="1" type="ORF">K503DRAFT_702375</name>
</gene>
<keyword evidence="2" id="KW-1185">Reference proteome</keyword>
<dbReference type="EMBL" id="KV449077">
    <property type="protein sequence ID" value="OAX32215.1"/>
    <property type="molecule type" value="Genomic_DNA"/>
</dbReference>
<dbReference type="InParanoid" id="A0A1B7MHY8"/>
<reference evidence="1 2" key="1">
    <citation type="submission" date="2016-06" db="EMBL/GenBank/DDBJ databases">
        <title>Comparative genomics of the ectomycorrhizal sister species Rhizopogon vinicolor and Rhizopogon vesiculosus (Basidiomycota: Boletales) reveals a divergence of the mating type B locus.</title>
        <authorList>
            <consortium name="DOE Joint Genome Institute"/>
            <person name="Mujic A.B."/>
            <person name="Kuo A."/>
            <person name="Tritt A."/>
            <person name="Lipzen A."/>
            <person name="Chen C."/>
            <person name="Johnson J."/>
            <person name="Sharma A."/>
            <person name="Barry K."/>
            <person name="Grigoriev I.V."/>
            <person name="Spatafora J.W."/>
        </authorList>
    </citation>
    <scope>NUCLEOTIDE SEQUENCE [LARGE SCALE GENOMIC DNA]</scope>
    <source>
        <strain evidence="1 2">AM-OR11-026</strain>
    </source>
</reference>
<evidence type="ECO:0000313" key="1">
    <source>
        <dbReference type="EMBL" id="OAX32215.1"/>
    </source>
</evidence>